<proteinExistence type="inferred from homology"/>
<dbReference type="InterPro" id="IPR020456">
    <property type="entry name" value="Acylphosphatase"/>
</dbReference>
<dbReference type="STRING" id="44933.SAMN05660971_00791"/>
<dbReference type="InterPro" id="IPR036046">
    <property type="entry name" value="Acylphosphatase-like_dom_sf"/>
</dbReference>
<reference evidence="8 11" key="2">
    <citation type="submission" date="2019-07" db="EMBL/GenBank/DDBJ databases">
        <title>Whole genome shotgun sequence of Halomonas cupida NBRC 102219.</title>
        <authorList>
            <person name="Hosoyama A."/>
            <person name="Uohara A."/>
            <person name="Ohji S."/>
            <person name="Ichikawa N."/>
        </authorList>
    </citation>
    <scope>NUCLEOTIDE SEQUENCE [LARGE SCALE GENOMIC DNA]</scope>
    <source>
        <strain evidence="8 11">NBRC 102219</strain>
    </source>
</reference>
<dbReference type="OrthoDB" id="5295388at2"/>
<evidence type="ECO:0000256" key="6">
    <source>
        <dbReference type="RuleBase" id="RU004168"/>
    </source>
</evidence>
<evidence type="ECO:0000259" key="7">
    <source>
        <dbReference type="PROSITE" id="PS51160"/>
    </source>
</evidence>
<comment type="catalytic activity">
    <reaction evidence="4 5">
        <text>an acyl phosphate + H2O = a carboxylate + phosphate + H(+)</text>
        <dbReference type="Rhea" id="RHEA:14965"/>
        <dbReference type="ChEBI" id="CHEBI:15377"/>
        <dbReference type="ChEBI" id="CHEBI:15378"/>
        <dbReference type="ChEBI" id="CHEBI:29067"/>
        <dbReference type="ChEBI" id="CHEBI:43474"/>
        <dbReference type="ChEBI" id="CHEBI:59918"/>
        <dbReference type="EC" id="3.6.1.7"/>
    </reaction>
</comment>
<feature type="active site" evidence="5">
    <location>
        <position position="36"/>
    </location>
</feature>
<dbReference type="PROSITE" id="PS51160">
    <property type="entry name" value="ACYLPHOSPHATASE_3"/>
    <property type="match status" value="1"/>
</dbReference>
<dbReference type="InterPro" id="IPR001792">
    <property type="entry name" value="Acylphosphatase-like_dom"/>
</dbReference>
<dbReference type="PANTHER" id="PTHR47268:SF4">
    <property type="entry name" value="ACYLPHOSPHATASE"/>
    <property type="match status" value="1"/>
</dbReference>
<evidence type="ECO:0000256" key="1">
    <source>
        <dbReference type="ARBA" id="ARBA00005614"/>
    </source>
</evidence>
<evidence type="ECO:0000313" key="8">
    <source>
        <dbReference type="EMBL" id="GEN22111.1"/>
    </source>
</evidence>
<keyword evidence="5" id="KW-0378">Hydrolase</keyword>
<evidence type="ECO:0000256" key="3">
    <source>
        <dbReference type="ARBA" id="ARBA00015991"/>
    </source>
</evidence>
<keyword evidence="11" id="KW-1185">Reference proteome</keyword>
<name>A0A1M7B7U2_9GAMM</name>
<dbReference type="SUPFAM" id="SSF54975">
    <property type="entry name" value="Acylphosphatase/BLUF domain-like"/>
    <property type="match status" value="1"/>
</dbReference>
<protein>
    <recommendedName>
        <fullName evidence="3 5">acylphosphatase</fullName>
        <ecNumber evidence="2 5">3.6.1.7</ecNumber>
    </recommendedName>
</protein>
<comment type="similarity">
    <text evidence="1 6">Belongs to the acylphosphatase family.</text>
</comment>
<dbReference type="EC" id="3.6.1.7" evidence="2 5"/>
<evidence type="ECO:0000256" key="2">
    <source>
        <dbReference type="ARBA" id="ARBA00012150"/>
    </source>
</evidence>
<reference evidence="9 10" key="1">
    <citation type="submission" date="2016-11" db="EMBL/GenBank/DDBJ databases">
        <authorList>
            <person name="Jaros S."/>
            <person name="Januszkiewicz K."/>
            <person name="Wedrychowicz H."/>
        </authorList>
    </citation>
    <scope>NUCLEOTIDE SEQUENCE [LARGE SCALE GENOMIC DNA]</scope>
    <source>
        <strain evidence="9 10">DSM 4740</strain>
    </source>
</reference>
<feature type="domain" description="Acylphosphatase-like" evidence="7">
    <location>
        <begin position="3"/>
        <end position="89"/>
    </location>
</feature>
<dbReference type="Proteomes" id="UP000184123">
    <property type="component" value="Unassembled WGS sequence"/>
</dbReference>
<dbReference type="RefSeq" id="WP_073433657.1">
    <property type="nucleotide sequence ID" value="NZ_BJXU01000002.1"/>
</dbReference>
<sequence>MYCVNVLVSGLVQGVSYRWTTREQARQLGVTGHAINLEDGRVEVLLCGDQPAVEQMAQWLWRGPDAARVTSVEVMAVHLDCPPADFTVG</sequence>
<dbReference type="AlphaFoldDB" id="A0A1M7B7U2"/>
<evidence type="ECO:0000256" key="4">
    <source>
        <dbReference type="ARBA" id="ARBA00047645"/>
    </source>
</evidence>
<feature type="active site" evidence="5">
    <location>
        <position position="18"/>
    </location>
</feature>
<gene>
    <name evidence="8" type="primary">acyP</name>
    <name evidence="8" type="ORF">HCU01_00600</name>
    <name evidence="9" type="ORF">SAMN05660971_00791</name>
</gene>
<dbReference type="GO" id="GO:0003998">
    <property type="term" value="F:acylphosphatase activity"/>
    <property type="evidence" value="ECO:0007669"/>
    <property type="project" value="UniProtKB-EC"/>
</dbReference>
<dbReference type="Gene3D" id="3.30.70.100">
    <property type="match status" value="1"/>
</dbReference>
<dbReference type="Pfam" id="PF00708">
    <property type="entry name" value="Acylphosphatase"/>
    <property type="match status" value="1"/>
</dbReference>
<dbReference type="Proteomes" id="UP000321726">
    <property type="component" value="Unassembled WGS sequence"/>
</dbReference>
<evidence type="ECO:0000256" key="5">
    <source>
        <dbReference type="PROSITE-ProRule" id="PRU00520"/>
    </source>
</evidence>
<accession>A0A1M7B7U2</accession>
<evidence type="ECO:0000313" key="11">
    <source>
        <dbReference type="Proteomes" id="UP000321726"/>
    </source>
</evidence>
<dbReference type="PANTHER" id="PTHR47268">
    <property type="entry name" value="ACYLPHOSPHATASE"/>
    <property type="match status" value="1"/>
</dbReference>
<dbReference type="EMBL" id="FRCA01000001">
    <property type="protein sequence ID" value="SHL51062.1"/>
    <property type="molecule type" value="Genomic_DNA"/>
</dbReference>
<evidence type="ECO:0000313" key="10">
    <source>
        <dbReference type="Proteomes" id="UP000184123"/>
    </source>
</evidence>
<organism evidence="9 10">
    <name type="scientific">Halomonas cupida</name>
    <dbReference type="NCBI Taxonomy" id="44933"/>
    <lineage>
        <taxon>Bacteria</taxon>
        <taxon>Pseudomonadati</taxon>
        <taxon>Pseudomonadota</taxon>
        <taxon>Gammaproteobacteria</taxon>
        <taxon>Oceanospirillales</taxon>
        <taxon>Halomonadaceae</taxon>
        <taxon>Halomonas</taxon>
    </lineage>
</organism>
<evidence type="ECO:0000313" key="9">
    <source>
        <dbReference type="EMBL" id="SHL51062.1"/>
    </source>
</evidence>
<dbReference type="EMBL" id="BJXU01000002">
    <property type="protein sequence ID" value="GEN22111.1"/>
    <property type="molecule type" value="Genomic_DNA"/>
</dbReference>